<dbReference type="InterPro" id="IPR007280">
    <property type="entry name" value="Peptidase_C_arc/bac"/>
</dbReference>
<evidence type="ECO:0000259" key="1">
    <source>
        <dbReference type="Pfam" id="PF04151"/>
    </source>
</evidence>
<comment type="caution">
    <text evidence="2">The sequence shown here is derived from an EMBL/GenBank/DDBJ whole genome shotgun (WGS) entry which is preliminary data.</text>
</comment>
<name>A0A0F9F0B3_9ZZZZ</name>
<feature type="non-terminal residue" evidence="2">
    <location>
        <position position="540"/>
    </location>
</feature>
<proteinExistence type="predicted"/>
<gene>
    <name evidence="2" type="ORF">LCGC14_2090380</name>
</gene>
<dbReference type="EMBL" id="LAZR01025447">
    <property type="protein sequence ID" value="KKL71891.1"/>
    <property type="molecule type" value="Genomic_DNA"/>
</dbReference>
<feature type="domain" description="Peptidase C-terminal archaeal/bacterial" evidence="1">
    <location>
        <begin position="169"/>
        <end position="245"/>
    </location>
</feature>
<dbReference type="Gene3D" id="2.60.120.380">
    <property type="match status" value="1"/>
</dbReference>
<dbReference type="AlphaFoldDB" id="A0A0F9F0B3"/>
<dbReference type="Pfam" id="PF04151">
    <property type="entry name" value="PPC"/>
    <property type="match status" value="1"/>
</dbReference>
<reference evidence="2" key="1">
    <citation type="journal article" date="2015" name="Nature">
        <title>Complex archaea that bridge the gap between prokaryotes and eukaryotes.</title>
        <authorList>
            <person name="Spang A."/>
            <person name="Saw J.H."/>
            <person name="Jorgensen S.L."/>
            <person name="Zaremba-Niedzwiedzka K."/>
            <person name="Martijn J."/>
            <person name="Lind A.E."/>
            <person name="van Eijk R."/>
            <person name="Schleper C."/>
            <person name="Guy L."/>
            <person name="Ettema T.J."/>
        </authorList>
    </citation>
    <scope>NUCLEOTIDE SEQUENCE</scope>
</reference>
<organism evidence="2">
    <name type="scientific">marine sediment metagenome</name>
    <dbReference type="NCBI Taxonomy" id="412755"/>
    <lineage>
        <taxon>unclassified sequences</taxon>
        <taxon>metagenomes</taxon>
        <taxon>ecological metagenomes</taxon>
    </lineage>
</organism>
<sequence length="540" mass="56458">MDLADLLAYYRTIEGTSGYRGVLWGDELLMFSWDDATRIDVFAHQPGPDTGDIQAQLLRQFHVDPGVIDHDAVLIADEAGVIAISNTGMYRIDRWTGEHTLIRSLPISAPRSASSAGAIDGELFIPSWYAGANAMVRVYDLATLEHKRDLPLPKTSYQWYLGAGAGAFDVDSYQVDVRAGDFLTISTRTPGDGALDYANDLDPVIDLYDPSGAPLAWDDNGAPDGRNSLLHFQAVEDGTYTVTVGSVTGARGDYVLEVTGHTGGPVPFAVEATTPPVGMRLNEVPSELTVRFSAEVRLSTLTAGDLTVNGRPALDVTVVDAQTISFALPVQGMGTFDVTMAPGAVLDTAGRPIAAFAGELIVSARAVGPEGTLVYSHQTVAEFPGPSSTFDIAYGTGESIRIIVAPTAPALHVEALLRDSSGALVASATGAGPGQAATLTATAASADLHSLIVRSVDDTEGAFDVAVVRPSAPESYSGVIVRNPEPMDLVLQLDAGQQLTAVISPTGAELQPWVELRDGEGTILASATSPGAGAPAMIQG</sequence>
<evidence type="ECO:0000313" key="2">
    <source>
        <dbReference type="EMBL" id="KKL71891.1"/>
    </source>
</evidence>
<protein>
    <recommendedName>
        <fullName evidence="1">Peptidase C-terminal archaeal/bacterial domain-containing protein</fullName>
    </recommendedName>
</protein>
<accession>A0A0F9F0B3</accession>